<evidence type="ECO:0000313" key="2">
    <source>
        <dbReference type="EMBL" id="MCZ0807136.1"/>
    </source>
</evidence>
<dbReference type="RefSeq" id="WP_258433441.1">
    <property type="nucleotide sequence ID" value="NZ_JANSGW010000011.1"/>
</dbReference>
<protein>
    <submittedName>
        <fullName evidence="2">Class I SAM-dependent methyltransferase</fullName>
    </submittedName>
</protein>
<dbReference type="AlphaFoldDB" id="A0AAP3G8A2"/>
<evidence type="ECO:0000313" key="3">
    <source>
        <dbReference type="Proteomes" id="UP001077662"/>
    </source>
</evidence>
<dbReference type="EMBL" id="JAPTNE010000011">
    <property type="protein sequence ID" value="MCZ0807136.1"/>
    <property type="molecule type" value="Genomic_DNA"/>
</dbReference>
<dbReference type="Proteomes" id="UP001077662">
    <property type="component" value="Unassembled WGS sequence"/>
</dbReference>
<dbReference type="InterPro" id="IPR029063">
    <property type="entry name" value="SAM-dependent_MTases_sf"/>
</dbReference>
<gene>
    <name evidence="2" type="ORF">O0554_09450</name>
</gene>
<keyword evidence="2" id="KW-0489">Methyltransferase</keyword>
<proteinExistence type="predicted"/>
<dbReference type="InterPro" id="IPR013216">
    <property type="entry name" value="Methyltransf_11"/>
</dbReference>
<reference evidence="2" key="1">
    <citation type="submission" date="2022-09" db="EMBL/GenBank/DDBJ databases">
        <title>Genome analysis and characterization of larvicidal activity of Brevibacillus strains.</title>
        <authorList>
            <person name="Patrusheva E.V."/>
            <person name="Izotova A.O."/>
            <person name="Toshchakov S.V."/>
            <person name="Sineoky S.P."/>
        </authorList>
    </citation>
    <scope>NUCLEOTIDE SEQUENCE</scope>
    <source>
        <strain evidence="2">VKPM_B-13247</strain>
    </source>
</reference>
<comment type="caution">
    <text evidence="2">The sequence shown here is derived from an EMBL/GenBank/DDBJ whole genome shotgun (WGS) entry which is preliminary data.</text>
</comment>
<name>A0AAP3G8A2_BRELA</name>
<evidence type="ECO:0000259" key="1">
    <source>
        <dbReference type="Pfam" id="PF08241"/>
    </source>
</evidence>
<dbReference type="GO" id="GO:0008757">
    <property type="term" value="F:S-adenosylmethionine-dependent methyltransferase activity"/>
    <property type="evidence" value="ECO:0007669"/>
    <property type="project" value="InterPro"/>
</dbReference>
<dbReference type="SUPFAM" id="SSF53335">
    <property type="entry name" value="S-adenosyl-L-methionine-dependent methyltransferases"/>
    <property type="match status" value="1"/>
</dbReference>
<dbReference type="Pfam" id="PF08241">
    <property type="entry name" value="Methyltransf_11"/>
    <property type="match status" value="1"/>
</dbReference>
<organism evidence="2 3">
    <name type="scientific">Brevibacillus laterosporus</name>
    <name type="common">Bacillus laterosporus</name>
    <dbReference type="NCBI Taxonomy" id="1465"/>
    <lineage>
        <taxon>Bacteria</taxon>
        <taxon>Bacillati</taxon>
        <taxon>Bacillota</taxon>
        <taxon>Bacilli</taxon>
        <taxon>Bacillales</taxon>
        <taxon>Paenibacillaceae</taxon>
        <taxon>Brevibacillus</taxon>
    </lineage>
</organism>
<dbReference type="Gene3D" id="3.40.50.150">
    <property type="entry name" value="Vaccinia Virus protein VP39"/>
    <property type="match status" value="1"/>
</dbReference>
<sequence>MSPFLLFKKSSQILLISIHVSRLSTLLPYSNETFSKIFCISVIEHMELSVMYRTFCESARVLQKDGLFIITCDVPPLLPDQLATVISRQALLLQEKSLLGNL</sequence>
<feature type="domain" description="Methyltransferase type 11" evidence="1">
    <location>
        <begin position="14"/>
        <end position="70"/>
    </location>
</feature>
<keyword evidence="2" id="KW-0808">Transferase</keyword>
<dbReference type="GO" id="GO:0032259">
    <property type="term" value="P:methylation"/>
    <property type="evidence" value="ECO:0007669"/>
    <property type="project" value="UniProtKB-KW"/>
</dbReference>
<accession>A0AAP3G8A2</accession>